<dbReference type="OrthoDB" id="4506189at2759"/>
<keyword evidence="10 12" id="KW-0472">Membrane</keyword>
<gene>
    <name evidence="13" type="ORF">B4U80_05979</name>
</gene>
<comment type="subcellular location">
    <subcellularLocation>
        <location evidence="1">Endoplasmic reticulum membrane</location>
        <topology evidence="1">Single-pass type IV membrane protein</topology>
    </subcellularLocation>
</comment>
<dbReference type="GO" id="GO:0005484">
    <property type="term" value="F:SNAP receptor activity"/>
    <property type="evidence" value="ECO:0007669"/>
    <property type="project" value="TreeGrafter"/>
</dbReference>
<protein>
    <recommendedName>
        <fullName evidence="3">Vesicle transport protein USE1</fullName>
    </recommendedName>
    <alternativeName>
        <fullName evidence="11">USE1-like protein</fullName>
    </alternativeName>
</protein>
<keyword evidence="9 12" id="KW-1133">Transmembrane helix</keyword>
<dbReference type="GO" id="GO:0031201">
    <property type="term" value="C:SNARE complex"/>
    <property type="evidence" value="ECO:0007669"/>
    <property type="project" value="TreeGrafter"/>
</dbReference>
<evidence type="ECO:0000256" key="12">
    <source>
        <dbReference type="SAM" id="Phobius"/>
    </source>
</evidence>
<accession>A0A443S3P3</accession>
<evidence type="ECO:0000256" key="11">
    <source>
        <dbReference type="ARBA" id="ARBA00032711"/>
    </source>
</evidence>
<dbReference type="PANTHER" id="PTHR13050">
    <property type="entry name" value="USE1-LIKE PROTEIN"/>
    <property type="match status" value="1"/>
</dbReference>
<feature type="transmembrane region" description="Helical" evidence="12">
    <location>
        <begin position="215"/>
        <end position="238"/>
    </location>
</feature>
<dbReference type="Proteomes" id="UP000288716">
    <property type="component" value="Unassembled WGS sequence"/>
</dbReference>
<evidence type="ECO:0000256" key="5">
    <source>
        <dbReference type="ARBA" id="ARBA00022692"/>
    </source>
</evidence>
<comment type="similarity">
    <text evidence="2">Belongs to the USE1 family.</text>
</comment>
<dbReference type="PANTHER" id="PTHR13050:SF7">
    <property type="entry name" value="VESICLE TRANSPORT PROTEIN USE1"/>
    <property type="match status" value="1"/>
</dbReference>
<dbReference type="InterPro" id="IPR019150">
    <property type="entry name" value="Vesicle_transport_protein_Use1"/>
</dbReference>
<evidence type="ECO:0000256" key="1">
    <source>
        <dbReference type="ARBA" id="ARBA00004163"/>
    </source>
</evidence>
<dbReference type="AlphaFoldDB" id="A0A443S3P3"/>
<evidence type="ECO:0000256" key="10">
    <source>
        <dbReference type="ARBA" id="ARBA00023136"/>
    </source>
</evidence>
<evidence type="ECO:0000256" key="4">
    <source>
        <dbReference type="ARBA" id="ARBA00022448"/>
    </source>
</evidence>
<dbReference type="GO" id="GO:0015031">
    <property type="term" value="P:protein transport"/>
    <property type="evidence" value="ECO:0007669"/>
    <property type="project" value="UniProtKB-KW"/>
</dbReference>
<keyword evidence="8" id="KW-0653">Protein transport</keyword>
<proteinExistence type="inferred from homology"/>
<dbReference type="GO" id="GO:0005789">
    <property type="term" value="C:endoplasmic reticulum membrane"/>
    <property type="evidence" value="ECO:0007669"/>
    <property type="project" value="UniProtKB-SubCell"/>
</dbReference>
<dbReference type="Pfam" id="PF09753">
    <property type="entry name" value="Use1"/>
    <property type="match status" value="1"/>
</dbReference>
<keyword evidence="7" id="KW-0931">ER-Golgi transport</keyword>
<name>A0A443S3P3_9ACAR</name>
<evidence type="ECO:0000313" key="13">
    <source>
        <dbReference type="EMBL" id="RWS22149.1"/>
    </source>
</evidence>
<dbReference type="VEuPathDB" id="VectorBase:LDEU009891"/>
<dbReference type="CDD" id="cd15860">
    <property type="entry name" value="SNARE_USE1"/>
    <property type="match status" value="1"/>
</dbReference>
<keyword evidence="14" id="KW-1185">Reference proteome</keyword>
<evidence type="ECO:0000256" key="7">
    <source>
        <dbReference type="ARBA" id="ARBA00022892"/>
    </source>
</evidence>
<evidence type="ECO:0000313" key="14">
    <source>
        <dbReference type="Proteomes" id="UP000288716"/>
    </source>
</evidence>
<evidence type="ECO:0000256" key="9">
    <source>
        <dbReference type="ARBA" id="ARBA00022989"/>
    </source>
</evidence>
<reference evidence="13 14" key="1">
    <citation type="journal article" date="2018" name="Gigascience">
        <title>Genomes of trombidid mites reveal novel predicted allergens and laterally-transferred genes associated with secondary metabolism.</title>
        <authorList>
            <person name="Dong X."/>
            <person name="Chaisiri K."/>
            <person name="Xia D."/>
            <person name="Armstrong S.D."/>
            <person name="Fang Y."/>
            <person name="Donnelly M.J."/>
            <person name="Kadowaki T."/>
            <person name="McGarry J.W."/>
            <person name="Darby A.C."/>
            <person name="Makepeace B.L."/>
        </authorList>
    </citation>
    <scope>NUCLEOTIDE SEQUENCE [LARGE SCALE GENOMIC DNA]</scope>
    <source>
        <strain evidence="13">UoL-UT</strain>
    </source>
</reference>
<organism evidence="13 14">
    <name type="scientific">Leptotrombidium deliense</name>
    <dbReference type="NCBI Taxonomy" id="299467"/>
    <lineage>
        <taxon>Eukaryota</taxon>
        <taxon>Metazoa</taxon>
        <taxon>Ecdysozoa</taxon>
        <taxon>Arthropoda</taxon>
        <taxon>Chelicerata</taxon>
        <taxon>Arachnida</taxon>
        <taxon>Acari</taxon>
        <taxon>Acariformes</taxon>
        <taxon>Trombidiformes</taxon>
        <taxon>Prostigmata</taxon>
        <taxon>Anystina</taxon>
        <taxon>Parasitengona</taxon>
        <taxon>Trombiculoidea</taxon>
        <taxon>Trombiculidae</taxon>
        <taxon>Leptotrombidium</taxon>
    </lineage>
</organism>
<sequence length="242" mass="28035">MAVSDDQVDFCRLLVKCEALLSQPRHEWRVTKFISALNDRLNRLSNTNVMRPSDEQLQELTKKLNFLKGVLQVERLETSSQKLMATQLLSPVLSPQDQRVHTKTKEIYLQSQAKYANEVRTELLGTDSDRLRTGKSGSDDVDAVLKHHHSVQERVAEEMIALTRNLKENALMASHIIKKDTECLQKTGELAAKNFDNLRKSNDVITDFVKRSCQYWLWIMLALVSLTFLWMVVFIRIFPKRY</sequence>
<comment type="caution">
    <text evidence="13">The sequence shown here is derived from an EMBL/GenBank/DDBJ whole genome shotgun (WGS) entry which is preliminary data.</text>
</comment>
<evidence type="ECO:0000256" key="6">
    <source>
        <dbReference type="ARBA" id="ARBA00022824"/>
    </source>
</evidence>
<dbReference type="STRING" id="299467.A0A443S3P3"/>
<dbReference type="EMBL" id="NCKV01009661">
    <property type="protein sequence ID" value="RWS22149.1"/>
    <property type="molecule type" value="Genomic_DNA"/>
</dbReference>
<dbReference type="GO" id="GO:0006890">
    <property type="term" value="P:retrograde vesicle-mediated transport, Golgi to endoplasmic reticulum"/>
    <property type="evidence" value="ECO:0007669"/>
    <property type="project" value="TreeGrafter"/>
</dbReference>
<evidence type="ECO:0000256" key="8">
    <source>
        <dbReference type="ARBA" id="ARBA00022927"/>
    </source>
</evidence>
<keyword evidence="5 12" id="KW-0812">Transmembrane</keyword>
<evidence type="ECO:0000256" key="2">
    <source>
        <dbReference type="ARBA" id="ARBA00007891"/>
    </source>
</evidence>
<keyword evidence="6" id="KW-0256">Endoplasmic reticulum</keyword>
<keyword evidence="4" id="KW-0813">Transport</keyword>
<evidence type="ECO:0000256" key="3">
    <source>
        <dbReference type="ARBA" id="ARBA00015843"/>
    </source>
</evidence>